<dbReference type="SUPFAM" id="SSF160104">
    <property type="entry name" value="Acetoacetate decarboxylase-like"/>
    <property type="match status" value="1"/>
</dbReference>
<dbReference type="InterPro" id="IPR023375">
    <property type="entry name" value="ADC_dom_sf"/>
</dbReference>
<organism evidence="1 2">
    <name type="scientific">Planomicrobium okeanokoites</name>
    <name type="common">Planococcus okeanokoites</name>
    <name type="synonym">Flavobacterium okeanokoites</name>
    <dbReference type="NCBI Taxonomy" id="244"/>
    <lineage>
        <taxon>Bacteria</taxon>
        <taxon>Bacillati</taxon>
        <taxon>Bacillota</taxon>
        <taxon>Bacilli</taxon>
        <taxon>Bacillales</taxon>
        <taxon>Caryophanaceae</taxon>
        <taxon>Planomicrobium</taxon>
    </lineage>
</organism>
<dbReference type="EMBL" id="JBHRUJ010000017">
    <property type="protein sequence ID" value="MFC3212030.1"/>
    <property type="molecule type" value="Genomic_DNA"/>
</dbReference>
<dbReference type="Proteomes" id="UP001595625">
    <property type="component" value="Unassembled WGS sequence"/>
</dbReference>
<comment type="caution">
    <text evidence="1">The sequence shown here is derived from an EMBL/GenBank/DDBJ whole genome shotgun (WGS) entry which is preliminary data.</text>
</comment>
<proteinExistence type="predicted"/>
<dbReference type="RefSeq" id="WP_117312626.1">
    <property type="nucleotide sequence ID" value="NZ_JBHRUJ010000017.1"/>
</dbReference>
<keyword evidence="2" id="KW-1185">Reference proteome</keyword>
<gene>
    <name evidence="1" type="ORF">ACFOEJ_13150</name>
</gene>
<dbReference type="Gene3D" id="2.40.400.10">
    <property type="entry name" value="Acetoacetate decarboxylase-like"/>
    <property type="match status" value="1"/>
</dbReference>
<dbReference type="InterPro" id="IPR018644">
    <property type="entry name" value="DUF2071"/>
</dbReference>
<dbReference type="Pfam" id="PF09844">
    <property type="entry name" value="DUF2071"/>
    <property type="match status" value="1"/>
</dbReference>
<dbReference type="PANTHER" id="PTHR39186:SF1">
    <property type="entry name" value="DUF2071 DOMAIN-CONTAINING PROTEIN"/>
    <property type="match status" value="1"/>
</dbReference>
<evidence type="ECO:0000313" key="1">
    <source>
        <dbReference type="EMBL" id="MFC3212030.1"/>
    </source>
</evidence>
<evidence type="ECO:0000313" key="2">
    <source>
        <dbReference type="Proteomes" id="UP001595625"/>
    </source>
</evidence>
<dbReference type="PANTHER" id="PTHR39186">
    <property type="entry name" value="DUF2071 FAMILY PROTEIN"/>
    <property type="match status" value="1"/>
</dbReference>
<protein>
    <submittedName>
        <fullName evidence="1">YqjF family protein</fullName>
    </submittedName>
</protein>
<accession>A0ABV7KR88</accession>
<name>A0ABV7KR88_PLAOK</name>
<sequence>MARNMWLMTQTWRDLLFLHWPVDPPTIRKYVPEELELDLYDDKAWIGIVLFKARCTRPRFMPPVPGAANFLEVNVRTYVKYKNKTGVYFFSLDANSKLAAETASFGGFLPYRSAKMSFGKKKGQINFKSVTKENPQEKIALQYQILPQPAASTELEKWLTERYCLWTKPGDRLLRLDIAHASWKLKYVQGETVENTMAPYLGINFKYEKPMAHYAEMKKVRFFPPVIEK</sequence>
<reference evidence="2" key="1">
    <citation type="journal article" date="2019" name="Int. J. Syst. Evol. Microbiol.">
        <title>The Global Catalogue of Microorganisms (GCM) 10K type strain sequencing project: providing services to taxonomists for standard genome sequencing and annotation.</title>
        <authorList>
            <consortium name="The Broad Institute Genomics Platform"/>
            <consortium name="The Broad Institute Genome Sequencing Center for Infectious Disease"/>
            <person name="Wu L."/>
            <person name="Ma J."/>
        </authorList>
    </citation>
    <scope>NUCLEOTIDE SEQUENCE [LARGE SCALE GENOMIC DNA]</scope>
    <source>
        <strain evidence="2">CCM 320</strain>
    </source>
</reference>